<feature type="compositionally biased region" description="Low complexity" evidence="1">
    <location>
        <begin position="54"/>
        <end position="69"/>
    </location>
</feature>
<name>A0A812PDQ7_9DINO</name>
<proteinExistence type="predicted"/>
<feature type="compositionally biased region" description="Polar residues" evidence="1">
    <location>
        <begin position="222"/>
        <end position="233"/>
    </location>
</feature>
<feature type="region of interest" description="Disordered" evidence="1">
    <location>
        <begin position="456"/>
        <end position="503"/>
    </location>
</feature>
<feature type="compositionally biased region" description="Polar residues" evidence="1">
    <location>
        <begin position="404"/>
        <end position="414"/>
    </location>
</feature>
<comment type="caution">
    <text evidence="2">The sequence shown here is derived from an EMBL/GenBank/DDBJ whole genome shotgun (WGS) entry which is preliminary data.</text>
</comment>
<evidence type="ECO:0000313" key="2">
    <source>
        <dbReference type="EMBL" id="CAE7350212.1"/>
    </source>
</evidence>
<sequence length="781" mass="80877">MAKQAGLRSNPSKEAPIKKEATKKPGSAARADTDAKQQTSKVQGLASIKKEPAMKQASAQAAAGGKDASQVLASAPIKKEAATKPGSTARADPAQQHTSKVQGPASIKKEPAMKQASSKPATQAAAGGKDASQVLASAPTKKEAATKPGPTARADPAAQQQTSKVQGSALIKKEPAMKQASSNPGAQAAAGGKDASQVLASAPIKKEAATKPGSTVRADTAAKQQTSKVQGSASIKKEPAMKQASSTPGTQAAAGGKDASQVLASAPTKKEAATKPGSTARADPAQQQTSKVQGLASIKKEPATKQASANPATHGRAGGKGASQALADGGAEKSIQSIPTQVKCKGVKTEMPSKGQASAAAKALASQGAAVSIPSAAARKTSAKPIASESGEGASGKKKGVDCSTVTTQDTPVPSTDGKPGKASKRQVTEVELSADSATHVKPAVTASNEFVKKIKEGGSDSATLVASAASKEEKRGVQEQAREDRKRLRKSAKSAAEKSSTDLAVPCAAAGEVAPVSKRRRVTRQSGVCWGCDQQLPEGCGIPYQSSDREKGSAFCESCSEQLRSQRNLVRIGDFAWCKDPHARGRDASVHWPAVCLQLVFSSKDEKKPYVLQLVRPNGPNPSEPEAAVQRVRQRDVVPWEDAVLNASFEKIAKGPKRKRAIDLAAALRLAGAAGAQLTAAMTALSTTRKARPRLAKGLDSAEGAKPIWWMSPPRSCRSPFRARRHAPRKAKPRSDGPGVVFKRRLRAGSAGLEALRRELDAASEYEKQLQARLLELKAA</sequence>
<protein>
    <submittedName>
        <fullName evidence="2">Uncharacterized protein</fullName>
    </submittedName>
</protein>
<dbReference type="Proteomes" id="UP000604046">
    <property type="component" value="Unassembled WGS sequence"/>
</dbReference>
<feature type="region of interest" description="Disordered" evidence="1">
    <location>
        <begin position="1"/>
        <end position="438"/>
    </location>
</feature>
<dbReference type="OrthoDB" id="434287at2759"/>
<accession>A0A812PDQ7</accession>
<feature type="compositionally biased region" description="Basic residues" evidence="1">
    <location>
        <begin position="722"/>
        <end position="733"/>
    </location>
</feature>
<evidence type="ECO:0000256" key="1">
    <source>
        <dbReference type="SAM" id="MobiDB-lite"/>
    </source>
</evidence>
<reference evidence="2" key="1">
    <citation type="submission" date="2021-02" db="EMBL/GenBank/DDBJ databases">
        <authorList>
            <person name="Dougan E. K."/>
            <person name="Rhodes N."/>
            <person name="Thang M."/>
            <person name="Chan C."/>
        </authorList>
    </citation>
    <scope>NUCLEOTIDE SEQUENCE</scope>
</reference>
<dbReference type="EMBL" id="CAJNDS010002145">
    <property type="protein sequence ID" value="CAE7350212.1"/>
    <property type="molecule type" value="Genomic_DNA"/>
</dbReference>
<feature type="region of interest" description="Disordered" evidence="1">
    <location>
        <begin position="720"/>
        <end position="741"/>
    </location>
</feature>
<feature type="compositionally biased region" description="Basic and acidic residues" evidence="1">
    <location>
        <begin position="471"/>
        <end position="487"/>
    </location>
</feature>
<keyword evidence="3" id="KW-1185">Reference proteome</keyword>
<organism evidence="2 3">
    <name type="scientific">Symbiodinium natans</name>
    <dbReference type="NCBI Taxonomy" id="878477"/>
    <lineage>
        <taxon>Eukaryota</taxon>
        <taxon>Sar</taxon>
        <taxon>Alveolata</taxon>
        <taxon>Dinophyceae</taxon>
        <taxon>Suessiales</taxon>
        <taxon>Symbiodiniaceae</taxon>
        <taxon>Symbiodinium</taxon>
    </lineage>
</organism>
<gene>
    <name evidence="2" type="ORF">SNAT2548_LOCUS18424</name>
</gene>
<dbReference type="AlphaFoldDB" id="A0A812PDQ7"/>
<evidence type="ECO:0000313" key="3">
    <source>
        <dbReference type="Proteomes" id="UP000604046"/>
    </source>
</evidence>
<feature type="compositionally biased region" description="Low complexity" evidence="1">
    <location>
        <begin position="354"/>
        <end position="370"/>
    </location>
</feature>